<reference evidence="1 2" key="1">
    <citation type="submission" date="2009-03" db="EMBL/GenBank/DDBJ databases">
        <title>Comparison of the complete genome sequences of Rhodococcus erythropolis PR4 and Rhodococcus opacus B4.</title>
        <authorList>
            <person name="Takarada H."/>
            <person name="Sekine M."/>
            <person name="Hosoyama A."/>
            <person name="Yamada R."/>
            <person name="Fujisawa T."/>
            <person name="Omata S."/>
            <person name="Shimizu A."/>
            <person name="Tsukatani N."/>
            <person name="Tanikawa S."/>
            <person name="Fujita N."/>
            <person name="Harayama S."/>
        </authorList>
    </citation>
    <scope>NUCLEOTIDE SEQUENCE [LARGE SCALE GENOMIC DNA]</scope>
    <source>
        <strain evidence="1 2">B4</strain>
    </source>
</reference>
<evidence type="ECO:0000313" key="2">
    <source>
        <dbReference type="Proteomes" id="UP000002212"/>
    </source>
</evidence>
<gene>
    <name evidence="1" type="ordered locus">ROP_40170</name>
</gene>
<dbReference type="Gene3D" id="3.90.320.10">
    <property type="match status" value="1"/>
</dbReference>
<dbReference type="STRING" id="632772.ROP_40170"/>
<accession>C1B9B1</accession>
<proteinExistence type="predicted"/>
<organism evidence="1 2">
    <name type="scientific">Rhodococcus opacus (strain B4)</name>
    <dbReference type="NCBI Taxonomy" id="632772"/>
    <lineage>
        <taxon>Bacteria</taxon>
        <taxon>Bacillati</taxon>
        <taxon>Actinomycetota</taxon>
        <taxon>Actinomycetes</taxon>
        <taxon>Mycobacteriales</taxon>
        <taxon>Nocardiaceae</taxon>
        <taxon>Rhodococcus</taxon>
    </lineage>
</organism>
<dbReference type="Proteomes" id="UP000002212">
    <property type="component" value="Chromosome"/>
</dbReference>
<protein>
    <recommendedName>
        <fullName evidence="3">PD-(D/E)XK endonuclease-like domain-containing protein</fullName>
    </recommendedName>
</protein>
<evidence type="ECO:0000313" key="1">
    <source>
        <dbReference type="EMBL" id="BAH52264.1"/>
    </source>
</evidence>
<dbReference type="PATRIC" id="fig|632772.20.peg.4214"/>
<dbReference type="HOGENOM" id="CLU_067325_0_0_11"/>
<evidence type="ECO:0008006" key="3">
    <source>
        <dbReference type="Google" id="ProtNLM"/>
    </source>
</evidence>
<dbReference type="AlphaFoldDB" id="C1B9B1"/>
<sequence>MTMTDQAAFLDLEGLPAVELLADLKEVILHAYHTTPRHMQVEIGPSEYGQECARKLAFQLMQAPGVPKGDPLPSIVGTATHTWLQAAIEKWNAHIGRVRYIPEARVTAHPGPGGTGSCDVFDFDTGTVIDWKLPGTTRFSYYKRKGPSTQYRVQAHTYGRGYANLGFDVKRVAICFLPRGGMLSNAHLWSEPYDPQIPVTAERRMNSIVEICDELRLDQHPDRFRMIAPTPGDDCTFCPWFHPNPTTYNQCEGNAKS</sequence>
<dbReference type="InterPro" id="IPR011604">
    <property type="entry name" value="PDDEXK-like_dom_sf"/>
</dbReference>
<dbReference type="KEGG" id="rop:ROP_40170"/>
<name>C1B9B1_RHOOB</name>
<dbReference type="EMBL" id="AP011115">
    <property type="protein sequence ID" value="BAH52264.1"/>
    <property type="molecule type" value="Genomic_DNA"/>
</dbReference>